<dbReference type="OrthoDB" id="9795573at2"/>
<dbReference type="InterPro" id="IPR050808">
    <property type="entry name" value="Phage_Integrase"/>
</dbReference>
<keyword evidence="3" id="KW-0238">DNA-binding</keyword>
<reference evidence="6 7" key="1">
    <citation type="submission" date="2018-03" db="EMBL/GenBank/DDBJ databases">
        <title>Genomic Encyclopedia of Archaeal and Bacterial Type Strains, Phase II (KMG-II): from individual species to whole genera.</title>
        <authorList>
            <person name="Goeker M."/>
        </authorList>
    </citation>
    <scope>NUCLEOTIDE SEQUENCE [LARGE SCALE GENOMIC DNA]</scope>
    <source>
        <strain evidence="6 7">DSM 29328</strain>
    </source>
</reference>
<evidence type="ECO:0000313" key="6">
    <source>
        <dbReference type="EMBL" id="PRY24848.1"/>
    </source>
</evidence>
<dbReference type="InterPro" id="IPR013762">
    <property type="entry name" value="Integrase-like_cat_sf"/>
</dbReference>
<dbReference type="RefSeq" id="WP_106203798.1">
    <property type="nucleotide sequence ID" value="NZ_PVTD01000002.1"/>
</dbReference>
<dbReference type="EMBL" id="PVTD01000002">
    <property type="protein sequence ID" value="PRY24848.1"/>
    <property type="molecule type" value="Genomic_DNA"/>
</dbReference>
<dbReference type="Gene3D" id="1.10.443.10">
    <property type="entry name" value="Intergrase catalytic core"/>
    <property type="match status" value="1"/>
</dbReference>
<evidence type="ECO:0000256" key="3">
    <source>
        <dbReference type="ARBA" id="ARBA00023125"/>
    </source>
</evidence>
<dbReference type="Pfam" id="PF22022">
    <property type="entry name" value="Phage_int_M"/>
    <property type="match status" value="1"/>
</dbReference>
<sequence length="405" mass="44866">MRVTALNQLSARSIKSLPNGMHSDGGGLYLRAKGNSRSWIFRYTFGGKKKEIGLGSIQSVTLSTARQKAAGNREIIATGGDPKVAKEAAKAAAVAPVEVKAMTFETAMQEFLTGHLKTLTNRKAKTQWENSLRMHAASLLPMTCADITASDIHTCLDPIWMAKMETASRVRQRIEKILAFADAKEDRDRRNPADMDGKLGFLLPKQAKVRVVKHHAAVPVTDAPDAFLRLWVKRDNGMGYAAMVTAILTGLRSGEARNLRWSDIRDDHILIPADRMKARRDHRIPLTPLLEAHLFAQHRFAGTDLVHPGTSGRPISDMTMAQAMRRSGLGNYTPHGWRSTFSDWANGSGYSRDHVEDQLAHTIGNAVERAYRRSDFLDQRRPLMEAWEGFVAAQVNEGGLLHAAE</sequence>
<dbReference type="PANTHER" id="PTHR30629">
    <property type="entry name" value="PROPHAGE INTEGRASE"/>
    <property type="match status" value="1"/>
</dbReference>
<keyword evidence="4" id="KW-0233">DNA recombination</keyword>
<dbReference type="InterPro" id="IPR002104">
    <property type="entry name" value="Integrase_catalytic"/>
</dbReference>
<evidence type="ECO:0000259" key="5">
    <source>
        <dbReference type="PROSITE" id="PS51898"/>
    </source>
</evidence>
<protein>
    <submittedName>
        <fullName evidence="6">Integrase</fullName>
    </submittedName>
</protein>
<dbReference type="InterPro" id="IPR025166">
    <property type="entry name" value="Integrase_DNA_bind_dom"/>
</dbReference>
<evidence type="ECO:0000313" key="7">
    <source>
        <dbReference type="Proteomes" id="UP000239480"/>
    </source>
</evidence>
<dbReference type="GO" id="GO:0006310">
    <property type="term" value="P:DNA recombination"/>
    <property type="evidence" value="ECO:0007669"/>
    <property type="project" value="UniProtKB-KW"/>
</dbReference>
<dbReference type="InterPro" id="IPR010998">
    <property type="entry name" value="Integrase_recombinase_N"/>
</dbReference>
<keyword evidence="2" id="KW-0229">DNA integration</keyword>
<dbReference type="InterPro" id="IPR011010">
    <property type="entry name" value="DNA_brk_join_enz"/>
</dbReference>
<dbReference type="Pfam" id="PF00589">
    <property type="entry name" value="Phage_integrase"/>
    <property type="match status" value="1"/>
</dbReference>
<dbReference type="Gene3D" id="3.30.160.390">
    <property type="entry name" value="Integrase, DNA-binding domain"/>
    <property type="match status" value="1"/>
</dbReference>
<comment type="similarity">
    <text evidence="1">Belongs to the 'phage' integrase family.</text>
</comment>
<gene>
    <name evidence="6" type="ORF">CLV78_10218</name>
</gene>
<comment type="caution">
    <text evidence="6">The sequence shown here is derived from an EMBL/GenBank/DDBJ whole genome shotgun (WGS) entry which is preliminary data.</text>
</comment>
<dbReference type="Pfam" id="PF13356">
    <property type="entry name" value="Arm-DNA-bind_3"/>
    <property type="match status" value="1"/>
</dbReference>
<dbReference type="GO" id="GO:0015074">
    <property type="term" value="P:DNA integration"/>
    <property type="evidence" value="ECO:0007669"/>
    <property type="project" value="UniProtKB-KW"/>
</dbReference>
<evidence type="ECO:0000256" key="2">
    <source>
        <dbReference type="ARBA" id="ARBA00022908"/>
    </source>
</evidence>
<proteinExistence type="inferred from homology"/>
<dbReference type="Proteomes" id="UP000239480">
    <property type="component" value="Unassembled WGS sequence"/>
</dbReference>
<name>A0A2T0RUN1_9RHOB</name>
<dbReference type="InterPro" id="IPR038488">
    <property type="entry name" value="Integrase_DNA-bd_sf"/>
</dbReference>
<dbReference type="PANTHER" id="PTHR30629:SF2">
    <property type="entry name" value="PROPHAGE INTEGRASE INTS-RELATED"/>
    <property type="match status" value="1"/>
</dbReference>
<dbReference type="GO" id="GO:0003677">
    <property type="term" value="F:DNA binding"/>
    <property type="evidence" value="ECO:0007669"/>
    <property type="project" value="UniProtKB-KW"/>
</dbReference>
<evidence type="ECO:0000256" key="4">
    <source>
        <dbReference type="ARBA" id="ARBA00023172"/>
    </source>
</evidence>
<dbReference type="CDD" id="cd00801">
    <property type="entry name" value="INT_P4_C"/>
    <property type="match status" value="1"/>
</dbReference>
<dbReference type="PROSITE" id="PS51898">
    <property type="entry name" value="TYR_RECOMBINASE"/>
    <property type="match status" value="1"/>
</dbReference>
<dbReference type="AlphaFoldDB" id="A0A2T0RUN1"/>
<dbReference type="SUPFAM" id="SSF56349">
    <property type="entry name" value="DNA breaking-rejoining enzymes"/>
    <property type="match status" value="1"/>
</dbReference>
<dbReference type="Gene3D" id="1.10.150.130">
    <property type="match status" value="1"/>
</dbReference>
<organism evidence="6 7">
    <name type="scientific">Aliiruegeria haliotis</name>
    <dbReference type="NCBI Taxonomy" id="1280846"/>
    <lineage>
        <taxon>Bacteria</taxon>
        <taxon>Pseudomonadati</taxon>
        <taxon>Pseudomonadota</taxon>
        <taxon>Alphaproteobacteria</taxon>
        <taxon>Rhodobacterales</taxon>
        <taxon>Roseobacteraceae</taxon>
        <taxon>Aliiruegeria</taxon>
    </lineage>
</organism>
<accession>A0A2T0RUN1</accession>
<dbReference type="InterPro" id="IPR053876">
    <property type="entry name" value="Phage_int_M"/>
</dbReference>
<keyword evidence="7" id="KW-1185">Reference proteome</keyword>
<evidence type="ECO:0000256" key="1">
    <source>
        <dbReference type="ARBA" id="ARBA00008857"/>
    </source>
</evidence>
<feature type="domain" description="Tyr recombinase" evidence="5">
    <location>
        <begin position="217"/>
        <end position="384"/>
    </location>
</feature>